<sequence>MPGGVEPRAPDPAALAAYWAEYEDLCRQISTAHHNDDDDNHYEAILYEATIDQCTE</sequence>
<evidence type="ECO:0000313" key="2">
    <source>
        <dbReference type="Proteomes" id="UP000053240"/>
    </source>
</evidence>
<protein>
    <submittedName>
        <fullName evidence="1">Uncharacterized protein</fullName>
    </submittedName>
</protein>
<proteinExistence type="predicted"/>
<organism evidence="1 2">
    <name type="scientific">Papilio machaon</name>
    <name type="common">Old World swallowtail butterfly</name>
    <dbReference type="NCBI Taxonomy" id="76193"/>
    <lineage>
        <taxon>Eukaryota</taxon>
        <taxon>Metazoa</taxon>
        <taxon>Ecdysozoa</taxon>
        <taxon>Arthropoda</taxon>
        <taxon>Hexapoda</taxon>
        <taxon>Insecta</taxon>
        <taxon>Pterygota</taxon>
        <taxon>Neoptera</taxon>
        <taxon>Endopterygota</taxon>
        <taxon>Lepidoptera</taxon>
        <taxon>Glossata</taxon>
        <taxon>Ditrysia</taxon>
        <taxon>Papilionoidea</taxon>
        <taxon>Papilionidae</taxon>
        <taxon>Papilioninae</taxon>
        <taxon>Papilio</taxon>
    </lineage>
</organism>
<reference evidence="1 2" key="1">
    <citation type="journal article" date="2015" name="Nat. Commun.">
        <title>Outbred genome sequencing and CRISPR/Cas9 gene editing in butterflies.</title>
        <authorList>
            <person name="Li X."/>
            <person name="Fan D."/>
            <person name="Zhang W."/>
            <person name="Liu G."/>
            <person name="Zhang L."/>
            <person name="Zhao L."/>
            <person name="Fang X."/>
            <person name="Chen L."/>
            <person name="Dong Y."/>
            <person name="Chen Y."/>
            <person name="Ding Y."/>
            <person name="Zhao R."/>
            <person name="Feng M."/>
            <person name="Zhu Y."/>
            <person name="Feng Y."/>
            <person name="Jiang X."/>
            <person name="Zhu D."/>
            <person name="Xiang H."/>
            <person name="Feng X."/>
            <person name="Li S."/>
            <person name="Wang J."/>
            <person name="Zhang G."/>
            <person name="Kronforst M.R."/>
            <person name="Wang W."/>
        </authorList>
    </citation>
    <scope>NUCLEOTIDE SEQUENCE [LARGE SCALE GENOMIC DNA]</scope>
    <source>
        <strain evidence="1">Ya'a_city_454_Pm</strain>
        <tissue evidence="1">Whole body</tissue>
    </source>
</reference>
<dbReference type="InParanoid" id="A0A0N0PDD6"/>
<dbReference type="AlphaFoldDB" id="A0A0N0PDD6"/>
<accession>A0A0N0PDD6</accession>
<name>A0A0N0PDD6_PAPMA</name>
<keyword evidence="2" id="KW-1185">Reference proteome</keyword>
<gene>
    <name evidence="1" type="ORF">RR48_03165</name>
</gene>
<evidence type="ECO:0000313" key="1">
    <source>
        <dbReference type="EMBL" id="KPJ15375.1"/>
    </source>
</evidence>
<dbReference type="Proteomes" id="UP000053240">
    <property type="component" value="Unassembled WGS sequence"/>
</dbReference>
<dbReference type="EMBL" id="KQ460393">
    <property type="protein sequence ID" value="KPJ15375.1"/>
    <property type="molecule type" value="Genomic_DNA"/>
</dbReference>